<feature type="compositionally biased region" description="Acidic residues" evidence="3">
    <location>
        <begin position="220"/>
        <end position="232"/>
    </location>
</feature>
<evidence type="ECO:0000256" key="3">
    <source>
        <dbReference type="SAM" id="MobiDB-lite"/>
    </source>
</evidence>
<dbReference type="GO" id="GO:0005634">
    <property type="term" value="C:nucleus"/>
    <property type="evidence" value="ECO:0007669"/>
    <property type="project" value="InterPro"/>
</dbReference>
<accession>A0A8J5NBP0</accession>
<dbReference type="InterPro" id="IPR044898">
    <property type="entry name" value="CDI_dom_sf"/>
</dbReference>
<keyword evidence="2" id="KW-0649">Protein kinase inhibitor</keyword>
<feature type="domain" description="Cyclin-dependent kinase inhibitor" evidence="4">
    <location>
        <begin position="41"/>
        <end position="68"/>
    </location>
</feature>
<evidence type="ECO:0000256" key="1">
    <source>
        <dbReference type="ARBA" id="ARBA00006726"/>
    </source>
</evidence>
<gene>
    <name evidence="5" type="ORF">Hamer_G015391</name>
</gene>
<evidence type="ECO:0000256" key="2">
    <source>
        <dbReference type="ARBA" id="ARBA00023013"/>
    </source>
</evidence>
<evidence type="ECO:0000313" key="5">
    <source>
        <dbReference type="EMBL" id="KAG7176588.1"/>
    </source>
</evidence>
<feature type="region of interest" description="Disordered" evidence="3">
    <location>
        <begin position="123"/>
        <end position="304"/>
    </location>
</feature>
<dbReference type="EMBL" id="JAHLQT010003055">
    <property type="protein sequence ID" value="KAG7176588.1"/>
    <property type="molecule type" value="Genomic_DNA"/>
</dbReference>
<evidence type="ECO:0000259" key="4">
    <source>
        <dbReference type="Pfam" id="PF02234"/>
    </source>
</evidence>
<keyword evidence="6" id="KW-1185">Reference proteome</keyword>
<feature type="compositionally biased region" description="Basic residues" evidence="3">
    <location>
        <begin position="269"/>
        <end position="281"/>
    </location>
</feature>
<protein>
    <submittedName>
        <fullName evidence="5">Putative Cyclin-dependent kinase inhibitor-containing protein 1</fullName>
    </submittedName>
</protein>
<proteinExistence type="inferred from homology"/>
<comment type="caution">
    <text evidence="5">The sequence shown here is derived from an EMBL/GenBank/DDBJ whole genome shotgun (WGS) entry which is preliminary data.</text>
</comment>
<sequence>MVGSVRRRLSLKRGRARRALSILGDNDSKRNLQMAESLLTISAEDFTKKWNFDPIMGVPLHSGRFNWTPTDPEGGAAGGDQRQNDLNTCLTLPVNDLSVSLSGVSDLHRCPGNICPHTPVGAGGGASRCRHLPPDLPRSQLPTENDKQTTEENCQRSEDNSQQDKQTAEEDKQLRVKDSPGAADAQTGGDNSQHVNSQTAQGDSQGQPAESDRQTVGVEVEGEGDAAVEEEVPSPPPHTSRLRQTSITDYVRPQKTLAASSSPLAGETHHHHHTQLTKKRPAPSSLQDHLHQPPHKKVLLQLRA</sequence>
<reference evidence="5" key="1">
    <citation type="journal article" date="2021" name="Sci. Adv.">
        <title>The American lobster genome reveals insights on longevity, neural, and immune adaptations.</title>
        <authorList>
            <person name="Polinski J.M."/>
            <person name="Zimin A.V."/>
            <person name="Clark K.F."/>
            <person name="Kohn A.B."/>
            <person name="Sadowski N."/>
            <person name="Timp W."/>
            <person name="Ptitsyn A."/>
            <person name="Khanna P."/>
            <person name="Romanova D.Y."/>
            <person name="Williams P."/>
            <person name="Greenwood S.J."/>
            <person name="Moroz L.L."/>
            <person name="Walt D.R."/>
            <person name="Bodnar A.G."/>
        </authorList>
    </citation>
    <scope>NUCLEOTIDE SEQUENCE</scope>
    <source>
        <strain evidence="5">GMGI-L3</strain>
    </source>
</reference>
<evidence type="ECO:0000313" key="6">
    <source>
        <dbReference type="Proteomes" id="UP000747542"/>
    </source>
</evidence>
<dbReference type="AlphaFoldDB" id="A0A8J5NBP0"/>
<dbReference type="Pfam" id="PF02234">
    <property type="entry name" value="CDI"/>
    <property type="match status" value="1"/>
</dbReference>
<feature type="compositionally biased region" description="Polar residues" evidence="3">
    <location>
        <begin position="188"/>
        <end position="208"/>
    </location>
</feature>
<organism evidence="5 6">
    <name type="scientific">Homarus americanus</name>
    <name type="common">American lobster</name>
    <dbReference type="NCBI Taxonomy" id="6706"/>
    <lineage>
        <taxon>Eukaryota</taxon>
        <taxon>Metazoa</taxon>
        <taxon>Ecdysozoa</taxon>
        <taxon>Arthropoda</taxon>
        <taxon>Crustacea</taxon>
        <taxon>Multicrustacea</taxon>
        <taxon>Malacostraca</taxon>
        <taxon>Eumalacostraca</taxon>
        <taxon>Eucarida</taxon>
        <taxon>Decapoda</taxon>
        <taxon>Pleocyemata</taxon>
        <taxon>Astacidea</taxon>
        <taxon>Nephropoidea</taxon>
        <taxon>Nephropidae</taxon>
        <taxon>Homarus</taxon>
    </lineage>
</organism>
<dbReference type="Gene3D" id="4.10.365.10">
    <property type="entry name" value="p27"/>
    <property type="match status" value="1"/>
</dbReference>
<dbReference type="InterPro" id="IPR003175">
    <property type="entry name" value="CDI_dom"/>
</dbReference>
<dbReference type="GO" id="GO:0004861">
    <property type="term" value="F:cyclin-dependent protein serine/threonine kinase inhibitor activity"/>
    <property type="evidence" value="ECO:0007669"/>
    <property type="project" value="InterPro"/>
</dbReference>
<comment type="similarity">
    <text evidence="1">Belongs to the CDI family.</text>
</comment>
<feature type="compositionally biased region" description="Basic and acidic residues" evidence="3">
    <location>
        <begin position="166"/>
        <end position="178"/>
    </location>
</feature>
<dbReference type="Proteomes" id="UP000747542">
    <property type="component" value="Unassembled WGS sequence"/>
</dbReference>
<name>A0A8J5NBP0_HOMAM</name>
<feature type="compositionally biased region" description="Basic and acidic residues" evidence="3">
    <location>
        <begin position="144"/>
        <end position="159"/>
    </location>
</feature>
<dbReference type="GO" id="GO:0051726">
    <property type="term" value="P:regulation of cell cycle"/>
    <property type="evidence" value="ECO:0007669"/>
    <property type="project" value="InterPro"/>
</dbReference>